<comment type="caution">
    <text evidence="3">The sequence shown here is derived from an EMBL/GenBank/DDBJ whole genome shotgun (WGS) entry which is preliminary data.</text>
</comment>
<feature type="compositionally biased region" description="Basic and acidic residues" evidence="1">
    <location>
        <begin position="1203"/>
        <end position="1220"/>
    </location>
</feature>
<evidence type="ECO:0000313" key="4">
    <source>
        <dbReference type="Proteomes" id="UP000663864"/>
    </source>
</evidence>
<dbReference type="Pfam" id="PF00536">
    <property type="entry name" value="SAM_1"/>
    <property type="match status" value="1"/>
</dbReference>
<dbReference type="InterPro" id="IPR001660">
    <property type="entry name" value="SAM"/>
</dbReference>
<organism evidence="3 4">
    <name type="scientific">Rotaria sordida</name>
    <dbReference type="NCBI Taxonomy" id="392033"/>
    <lineage>
        <taxon>Eukaryota</taxon>
        <taxon>Metazoa</taxon>
        <taxon>Spiralia</taxon>
        <taxon>Gnathifera</taxon>
        <taxon>Rotifera</taxon>
        <taxon>Eurotatoria</taxon>
        <taxon>Bdelloidea</taxon>
        <taxon>Philodinida</taxon>
        <taxon>Philodinidae</taxon>
        <taxon>Rotaria</taxon>
    </lineage>
</organism>
<evidence type="ECO:0000313" key="3">
    <source>
        <dbReference type="EMBL" id="CAF0972820.1"/>
    </source>
</evidence>
<dbReference type="InterPro" id="IPR035897">
    <property type="entry name" value="Toll_tir_struct_dom_sf"/>
</dbReference>
<gene>
    <name evidence="3" type="ORF">ZHD862_LOCUS11091</name>
</gene>
<feature type="region of interest" description="Disordered" evidence="1">
    <location>
        <begin position="1203"/>
        <end position="1230"/>
    </location>
</feature>
<accession>A0A814ER16</accession>
<dbReference type="Proteomes" id="UP000663864">
    <property type="component" value="Unassembled WGS sequence"/>
</dbReference>
<feature type="region of interest" description="Disordered" evidence="1">
    <location>
        <begin position="1028"/>
        <end position="1080"/>
    </location>
</feature>
<protein>
    <recommendedName>
        <fullName evidence="2">SAM domain-containing protein</fullName>
    </recommendedName>
</protein>
<feature type="compositionally biased region" description="Basic and acidic residues" evidence="1">
    <location>
        <begin position="1052"/>
        <end position="1069"/>
    </location>
</feature>
<reference evidence="3" key="1">
    <citation type="submission" date="2021-02" db="EMBL/GenBank/DDBJ databases">
        <authorList>
            <person name="Nowell W R."/>
        </authorList>
    </citation>
    <scope>NUCLEOTIDE SEQUENCE</scope>
</reference>
<dbReference type="InterPro" id="IPR013761">
    <property type="entry name" value="SAM/pointed_sf"/>
</dbReference>
<dbReference type="Gene3D" id="1.10.150.50">
    <property type="entry name" value="Transcription Factor, Ets-1"/>
    <property type="match status" value="1"/>
</dbReference>
<evidence type="ECO:0000256" key="1">
    <source>
        <dbReference type="SAM" id="MobiDB-lite"/>
    </source>
</evidence>
<dbReference type="SMART" id="SM00454">
    <property type="entry name" value="SAM"/>
    <property type="match status" value="1"/>
</dbReference>
<proteinExistence type="predicted"/>
<feature type="domain" description="SAM" evidence="2">
    <location>
        <begin position="4"/>
        <end position="46"/>
    </location>
</feature>
<dbReference type="EMBL" id="CAJNOT010000411">
    <property type="protein sequence ID" value="CAF0972820.1"/>
    <property type="molecule type" value="Genomic_DNA"/>
</dbReference>
<dbReference type="PROSITE" id="PS50105">
    <property type="entry name" value="SAM_DOMAIN"/>
    <property type="match status" value="1"/>
</dbReference>
<name>A0A814ER16_9BILA</name>
<dbReference type="SUPFAM" id="SSF52200">
    <property type="entry name" value="Toll/Interleukin receptor TIR domain"/>
    <property type="match status" value="1"/>
</dbReference>
<sequence length="1366" mass="160501">MAIWTVDQVGDWLKVNNFDKYIETFKNEDIDGIALVGLQDDDILKLLSIQDEDGTIRNPTMRTQRKFKVILEEYRKLIRQERKKRRRSSSSVNKELHTNINNYENNLLVIPSRNISHTTNDIGPYTKTYTIEPKGISMKFFKNELICSNLTKYILKKYNVKCYIPIECQYDTKVTLEIKLSGIKENVKNARNDLHSLLTTIKTKIFNDEDKDKKIIRWSKYIYSDSILTILQKIFFDKKKLTFWEKTNLLSGYYIVHYISGQHMFSVSEEFINQTLNNEISYVKDIIIQNVENIQPKFRKELDEFISDKKEQQLQLQTMAIIYCQYPYQTEMKISFFGLKNQVDIAKRQIKLLINKHRMRKIWIGLDSTQREFLLDNYVHEIKNLEIDYKNDNIKIKIRENIIIAPQYLIIKIKQLIQSKIFQTITLIFRYIKNAFILTEKDHLKLTNLAQNYHCEINKIDTTTKKELIILPKGKNTSTSKYIMNQSNQFYSSLSIWKKLSISNNTIEIHTSYDSTVDITIISTIGDAIKEKIDPKYGNGYFESDTNKRILFIEWSPCLSQENNNNKINESIKKFISTSIKQIDILCANIVKTIAFTTTDWKNYNNKKQLAENFLNEMINQLESKQYSDRSWKILFLFNDEQSDLYNEFLQIILRLQIDRDDYEQFFYPISTTSITLKASGNSNISKCEKSINDYMKKNVLTTIELNHPFNPEIWNQHMINTYYKYCLENCVLPKIYQINKQTTQQQCLNLIGSISSVNQVKQKYELMSEIERQKLLVYTQILESNEVLSTSSTQILNNTSDSFNILLNCCSNDKILLRHLANRLIDEGYLVTIDYSDQTHSNIGSKFDKTDLIVICFSFNYSENATCMIALNTIKSSGKKYIPIMLTKTSLKHEDDWFQIVHTKELYYESFQEEIKFKLNENLALDYDKFLIELLHYTKPGAVDRTNPMSDTTINKEEQEEDNIDQSNMFSHFTQEEIREKEQIYKKQIEQILEKDKISEDELTDLINSLKNVIEDCENAKDSILVEEQKSEESIQGIEQVEVKEEEEEEEHAHQNEEKNNQQNEKQEAQLSQNEENYQNKHKGEPIITLDYLSAVVSSAQRWLEKASNGPVIKGNLPPFTLTGDFNDAIFRMPLENKASWWVANASQNDSDHSSSDLYSNDSDHSSYDLYSNDSDLIVGPWFNNDEAHNYFQRLVSKGFQDDRDKKKEHSKKDEKEQVDADSTNTNAVRHPRFNTDLQKGTVAWDITKDRELRREYERRCSGKQLKKLKQSSDVWQRFLDQSVQLIEDIEKGKIKRTSNDIQGKIGTELKTKKEIKELNALDDPNNELWTKKRYPSWQQEFIQIKLSNTIKWQEFCAAQAKKQS</sequence>
<evidence type="ECO:0000259" key="2">
    <source>
        <dbReference type="PROSITE" id="PS50105"/>
    </source>
</evidence>
<dbReference type="SUPFAM" id="SSF47769">
    <property type="entry name" value="SAM/Pointed domain"/>
    <property type="match status" value="1"/>
</dbReference>